<dbReference type="NCBIfam" id="NF004127">
    <property type="entry name" value="PRK05617.1"/>
    <property type="match status" value="1"/>
</dbReference>
<keyword evidence="5" id="KW-0496">Mitochondrion</keyword>
<evidence type="ECO:0000256" key="2">
    <source>
        <dbReference type="ARBA" id="ARBA00004173"/>
    </source>
</evidence>
<dbReference type="GO" id="GO:0006574">
    <property type="term" value="P:L-valine catabolic process"/>
    <property type="evidence" value="ECO:0007669"/>
    <property type="project" value="TreeGrafter"/>
</dbReference>
<dbReference type="FunFam" id="3.90.226.10:FF:000026">
    <property type="entry name" value="3-hydroxyisobutyryl-CoA hydrolase, mitochondrial"/>
    <property type="match status" value="1"/>
</dbReference>
<comment type="catalytic activity">
    <reaction evidence="1">
        <text>3-hydroxy-2-methylpropanoyl-CoA + H2O = 3-hydroxy-2-methylpropanoate + CoA + H(+)</text>
        <dbReference type="Rhea" id="RHEA:20888"/>
        <dbReference type="ChEBI" id="CHEBI:11805"/>
        <dbReference type="ChEBI" id="CHEBI:15377"/>
        <dbReference type="ChEBI" id="CHEBI:15378"/>
        <dbReference type="ChEBI" id="CHEBI:57287"/>
        <dbReference type="ChEBI" id="CHEBI:57340"/>
        <dbReference type="EC" id="3.1.2.4"/>
    </reaction>
</comment>
<dbReference type="STRING" id="215637.A0A4P9ZQK1"/>
<dbReference type="InterPro" id="IPR029045">
    <property type="entry name" value="ClpP/crotonase-like_dom_sf"/>
</dbReference>
<dbReference type="PANTHER" id="PTHR43176">
    <property type="entry name" value="3-HYDROXYISOBUTYRYL-COA HYDROLASE-RELATED"/>
    <property type="match status" value="1"/>
</dbReference>
<dbReference type="PROSITE" id="PS00166">
    <property type="entry name" value="ENOYL_COA_HYDRATASE"/>
    <property type="match status" value="1"/>
</dbReference>
<feature type="domain" description="Enoyl-CoA hydratase/isomerase" evidence="7">
    <location>
        <begin position="27"/>
        <end position="379"/>
    </location>
</feature>
<sequence length="495" mass="54819">MFAKQPTFNEPLSQTEVLQHKQDTGRALVLNRPKALNALNLAMVRAMTPQLLAWEQSDLCKVIILKSSAARAFCAGGDVKKVVELVQAKDEHYAQFFEEEYRLNYLIGSARTPIVAIIDGITMGGGVGLSVHAPFRVATERTVFAMPETAIGLFPDVGGSHFLPRLDGFLGRYLGLTGQRLEGQSVFWAGIATHYVPSERLPALQERLCELGSSDPAVVNEAIEEFSQETAQLSDPAAYTLFPYLQAIDRCFRYDTVEEIYAALEREATKPGQGATTTATDTATHSTAKIAKWAKETLTTLRKMSPTSQKVTLELIKEGEKRNLQDCLQLEFRVAQTMTKAPDFTEGVTAKLIHRGKVEPQWQPATLEELPLNQLINNYFKAHTHDLDFLPITQPTQNATTTANPNANIDMMASKSGQKTPAIFTPTTHPNFALVTAKEVLHLIHNSSLKVTTDEIFDYFHHKYSGKIGMTTKLQILLSTKFTVDPKTKVISVPN</sequence>
<dbReference type="AlphaFoldDB" id="A0A4P9ZQK1"/>
<dbReference type="EC" id="3.1.2.4" evidence="3"/>
<accession>A0A4P9ZQK1</accession>
<evidence type="ECO:0000256" key="1">
    <source>
        <dbReference type="ARBA" id="ARBA00001709"/>
    </source>
</evidence>
<reference evidence="9" key="1">
    <citation type="journal article" date="2018" name="Nat. Microbiol.">
        <title>Leveraging single-cell genomics to expand the fungal tree of life.</title>
        <authorList>
            <person name="Ahrendt S.R."/>
            <person name="Quandt C.A."/>
            <person name="Ciobanu D."/>
            <person name="Clum A."/>
            <person name="Salamov A."/>
            <person name="Andreopoulos B."/>
            <person name="Cheng J.F."/>
            <person name="Woyke T."/>
            <person name="Pelin A."/>
            <person name="Henrissat B."/>
            <person name="Reynolds N.K."/>
            <person name="Benny G.L."/>
            <person name="Smith M.E."/>
            <person name="James T.Y."/>
            <person name="Grigoriev I.V."/>
        </authorList>
    </citation>
    <scope>NUCLEOTIDE SEQUENCE [LARGE SCALE GENOMIC DNA]</scope>
    <source>
        <strain evidence="9">RSA 468</strain>
    </source>
</reference>
<evidence type="ECO:0000256" key="6">
    <source>
        <dbReference type="ARBA" id="ARBA00031181"/>
    </source>
</evidence>
<dbReference type="Proteomes" id="UP000268162">
    <property type="component" value="Unassembled WGS sequence"/>
</dbReference>
<evidence type="ECO:0000313" key="8">
    <source>
        <dbReference type="EMBL" id="RKP35764.1"/>
    </source>
</evidence>
<dbReference type="InterPro" id="IPR018376">
    <property type="entry name" value="Enoyl-CoA_hyd/isom_CS"/>
</dbReference>
<evidence type="ECO:0000256" key="4">
    <source>
        <dbReference type="ARBA" id="ARBA00022801"/>
    </source>
</evidence>
<evidence type="ECO:0000256" key="5">
    <source>
        <dbReference type="ARBA" id="ARBA00023128"/>
    </source>
</evidence>
<dbReference type="SUPFAM" id="SSF52096">
    <property type="entry name" value="ClpP/crotonase"/>
    <property type="match status" value="1"/>
</dbReference>
<name>A0A4P9ZQK1_9FUNG</name>
<dbReference type="InterPro" id="IPR045004">
    <property type="entry name" value="ECH_dom"/>
</dbReference>
<dbReference type="Gene3D" id="3.90.226.10">
    <property type="entry name" value="2-enoyl-CoA Hydratase, Chain A, domain 1"/>
    <property type="match status" value="1"/>
</dbReference>
<organism evidence="8 9">
    <name type="scientific">Dimargaris cristalligena</name>
    <dbReference type="NCBI Taxonomy" id="215637"/>
    <lineage>
        <taxon>Eukaryota</taxon>
        <taxon>Fungi</taxon>
        <taxon>Fungi incertae sedis</taxon>
        <taxon>Zoopagomycota</taxon>
        <taxon>Kickxellomycotina</taxon>
        <taxon>Dimargaritomycetes</taxon>
        <taxon>Dimargaritales</taxon>
        <taxon>Dimargaritaceae</taxon>
        <taxon>Dimargaris</taxon>
    </lineage>
</organism>
<dbReference type="GO" id="GO:0003860">
    <property type="term" value="F:3-hydroxyisobutyryl-CoA hydrolase activity"/>
    <property type="evidence" value="ECO:0007669"/>
    <property type="project" value="UniProtKB-EC"/>
</dbReference>
<dbReference type="Pfam" id="PF16113">
    <property type="entry name" value="ECH_2"/>
    <property type="match status" value="1"/>
</dbReference>
<dbReference type="EMBL" id="ML002793">
    <property type="protein sequence ID" value="RKP35764.1"/>
    <property type="molecule type" value="Genomic_DNA"/>
</dbReference>
<evidence type="ECO:0000313" key="9">
    <source>
        <dbReference type="Proteomes" id="UP000268162"/>
    </source>
</evidence>
<keyword evidence="9" id="KW-1185">Reference proteome</keyword>
<dbReference type="PANTHER" id="PTHR43176:SF3">
    <property type="entry name" value="3-HYDROXYISOBUTYRYL-COA HYDROLASE, MITOCHONDRIAL"/>
    <property type="match status" value="1"/>
</dbReference>
<dbReference type="CDD" id="cd06558">
    <property type="entry name" value="crotonase-like"/>
    <property type="match status" value="1"/>
</dbReference>
<keyword evidence="4" id="KW-0378">Hydrolase</keyword>
<dbReference type="GO" id="GO:0005739">
    <property type="term" value="C:mitochondrion"/>
    <property type="evidence" value="ECO:0007669"/>
    <property type="project" value="UniProtKB-SubCell"/>
</dbReference>
<gene>
    <name evidence="8" type="ORF">BJ085DRAFT_17975</name>
</gene>
<proteinExistence type="predicted"/>
<dbReference type="InterPro" id="IPR032259">
    <property type="entry name" value="HIBYL-CoA-H"/>
</dbReference>
<evidence type="ECO:0000256" key="3">
    <source>
        <dbReference type="ARBA" id="ARBA00011915"/>
    </source>
</evidence>
<comment type="subcellular location">
    <subcellularLocation>
        <location evidence="2">Mitochondrion</location>
    </subcellularLocation>
</comment>
<protein>
    <recommendedName>
        <fullName evidence="3">3-hydroxyisobutyryl-CoA hydrolase</fullName>
        <ecNumber evidence="3">3.1.2.4</ecNumber>
    </recommendedName>
    <alternativeName>
        <fullName evidence="6">3-hydroxyisobutyryl-coenzyme A hydrolase</fullName>
    </alternativeName>
</protein>
<evidence type="ECO:0000259" key="7">
    <source>
        <dbReference type="Pfam" id="PF16113"/>
    </source>
</evidence>